<gene>
    <name evidence="2" type="ORF">PUNSTDRAFT_55999</name>
</gene>
<dbReference type="HOGENOM" id="CLU_2980169_0_0_1"/>
<dbReference type="Proteomes" id="UP000054196">
    <property type="component" value="Unassembled WGS sequence"/>
</dbReference>
<dbReference type="KEGG" id="psq:PUNSTDRAFT_55999"/>
<keyword evidence="3" id="KW-1185">Reference proteome</keyword>
<dbReference type="AlphaFoldDB" id="R7S3E4"/>
<organism evidence="2 3">
    <name type="scientific">Punctularia strigosozonata (strain HHB-11173)</name>
    <name type="common">White-rot fungus</name>
    <dbReference type="NCBI Taxonomy" id="741275"/>
    <lineage>
        <taxon>Eukaryota</taxon>
        <taxon>Fungi</taxon>
        <taxon>Dikarya</taxon>
        <taxon>Basidiomycota</taxon>
        <taxon>Agaricomycotina</taxon>
        <taxon>Agaricomycetes</taxon>
        <taxon>Corticiales</taxon>
        <taxon>Punctulariaceae</taxon>
        <taxon>Punctularia</taxon>
    </lineage>
</organism>
<evidence type="ECO:0000313" key="3">
    <source>
        <dbReference type="Proteomes" id="UP000054196"/>
    </source>
</evidence>
<evidence type="ECO:0000256" key="1">
    <source>
        <dbReference type="SAM" id="MobiDB-lite"/>
    </source>
</evidence>
<evidence type="ECO:0000313" key="2">
    <source>
        <dbReference type="EMBL" id="EIN03736.1"/>
    </source>
</evidence>
<feature type="region of interest" description="Disordered" evidence="1">
    <location>
        <begin position="1"/>
        <end position="23"/>
    </location>
</feature>
<feature type="compositionally biased region" description="Polar residues" evidence="1">
    <location>
        <begin position="1"/>
        <end position="19"/>
    </location>
</feature>
<dbReference type="EMBL" id="JH687559">
    <property type="protein sequence ID" value="EIN03736.1"/>
    <property type="molecule type" value="Genomic_DNA"/>
</dbReference>
<reference evidence="3" key="1">
    <citation type="journal article" date="2012" name="Science">
        <title>The Paleozoic origin of enzymatic lignin decomposition reconstructed from 31 fungal genomes.</title>
        <authorList>
            <person name="Floudas D."/>
            <person name="Binder M."/>
            <person name="Riley R."/>
            <person name="Barry K."/>
            <person name="Blanchette R.A."/>
            <person name="Henrissat B."/>
            <person name="Martinez A.T."/>
            <person name="Otillar R."/>
            <person name="Spatafora J.W."/>
            <person name="Yadav J.S."/>
            <person name="Aerts A."/>
            <person name="Benoit I."/>
            <person name="Boyd A."/>
            <person name="Carlson A."/>
            <person name="Copeland A."/>
            <person name="Coutinho P.M."/>
            <person name="de Vries R.P."/>
            <person name="Ferreira P."/>
            <person name="Findley K."/>
            <person name="Foster B."/>
            <person name="Gaskell J."/>
            <person name="Glotzer D."/>
            <person name="Gorecki P."/>
            <person name="Heitman J."/>
            <person name="Hesse C."/>
            <person name="Hori C."/>
            <person name="Igarashi K."/>
            <person name="Jurgens J.A."/>
            <person name="Kallen N."/>
            <person name="Kersten P."/>
            <person name="Kohler A."/>
            <person name="Kuees U."/>
            <person name="Kumar T.K.A."/>
            <person name="Kuo A."/>
            <person name="LaButti K."/>
            <person name="Larrondo L.F."/>
            <person name="Lindquist E."/>
            <person name="Ling A."/>
            <person name="Lombard V."/>
            <person name="Lucas S."/>
            <person name="Lundell T."/>
            <person name="Martin R."/>
            <person name="McLaughlin D.J."/>
            <person name="Morgenstern I."/>
            <person name="Morin E."/>
            <person name="Murat C."/>
            <person name="Nagy L.G."/>
            <person name="Nolan M."/>
            <person name="Ohm R.A."/>
            <person name="Patyshakuliyeva A."/>
            <person name="Rokas A."/>
            <person name="Ruiz-Duenas F.J."/>
            <person name="Sabat G."/>
            <person name="Salamov A."/>
            <person name="Samejima M."/>
            <person name="Schmutz J."/>
            <person name="Slot J.C."/>
            <person name="St John F."/>
            <person name="Stenlid J."/>
            <person name="Sun H."/>
            <person name="Sun S."/>
            <person name="Syed K."/>
            <person name="Tsang A."/>
            <person name="Wiebenga A."/>
            <person name="Young D."/>
            <person name="Pisabarro A."/>
            <person name="Eastwood D.C."/>
            <person name="Martin F."/>
            <person name="Cullen D."/>
            <person name="Grigoriev I.V."/>
            <person name="Hibbett D.S."/>
        </authorList>
    </citation>
    <scope>NUCLEOTIDE SEQUENCE [LARGE SCALE GENOMIC DNA]</scope>
    <source>
        <strain evidence="3">HHB-11173 SS5</strain>
    </source>
</reference>
<name>R7S3E4_PUNST</name>
<protein>
    <submittedName>
        <fullName evidence="2">Uncharacterized protein</fullName>
    </submittedName>
</protein>
<dbReference type="RefSeq" id="XP_007389021.1">
    <property type="nucleotide sequence ID" value="XM_007388959.1"/>
</dbReference>
<accession>R7S3E4</accession>
<dbReference type="GeneID" id="18884066"/>
<proteinExistence type="predicted"/>
<sequence length="58" mass="6679">MHHETQSSLSRNPHSTLSREPSVRALPHRASCYRMHIPAAPFLPRRETPFYCYSGGKK</sequence>